<dbReference type="InterPro" id="IPR038332">
    <property type="entry name" value="PPE_sf"/>
</dbReference>
<dbReference type="OrthoDB" id="4764762at2"/>
<accession>A0A1X1XZ74</accession>
<proteinExistence type="predicted"/>
<dbReference type="Pfam" id="PF00934">
    <property type="entry name" value="PE"/>
    <property type="match status" value="1"/>
</dbReference>
<dbReference type="InterPro" id="IPR022171">
    <property type="entry name" value="PPE_C"/>
</dbReference>
<dbReference type="InterPro" id="IPR000084">
    <property type="entry name" value="PE-PGRS_N"/>
</dbReference>
<evidence type="ECO:0000313" key="2">
    <source>
        <dbReference type="Proteomes" id="UP000466396"/>
    </source>
</evidence>
<dbReference type="EMBL" id="AP022581">
    <property type="protein sequence ID" value="BBX97818.1"/>
    <property type="molecule type" value="Genomic_DNA"/>
</dbReference>
<dbReference type="AlphaFoldDB" id="A0A1X1XZ74"/>
<organism evidence="1 2">
    <name type="scientific">Mycobacterium lacus</name>
    <dbReference type="NCBI Taxonomy" id="169765"/>
    <lineage>
        <taxon>Bacteria</taxon>
        <taxon>Bacillati</taxon>
        <taxon>Actinomycetota</taxon>
        <taxon>Actinomycetes</taxon>
        <taxon>Mycobacteriales</taxon>
        <taxon>Mycobacteriaceae</taxon>
        <taxon>Mycobacterium</taxon>
    </lineage>
</organism>
<reference evidence="1 2" key="1">
    <citation type="journal article" date="2019" name="Emerg. Microbes Infect.">
        <title>Comprehensive subspecies identification of 175 nontuberculous mycobacteria species based on 7547 genomic profiles.</title>
        <authorList>
            <person name="Matsumoto Y."/>
            <person name="Kinjo T."/>
            <person name="Motooka D."/>
            <person name="Nabeya D."/>
            <person name="Jung N."/>
            <person name="Uechi K."/>
            <person name="Horii T."/>
            <person name="Iida T."/>
            <person name="Fujita J."/>
            <person name="Nakamura S."/>
        </authorList>
    </citation>
    <scope>NUCLEOTIDE SEQUENCE [LARGE SCALE GENOMIC DNA]</scope>
    <source>
        <strain evidence="1 2">JCM 15657</strain>
    </source>
</reference>
<dbReference type="KEGG" id="mlj:MLAC_31120"/>
<name>A0A1X1XZ74_9MYCO</name>
<dbReference type="RefSeq" id="WP_085161768.1">
    <property type="nucleotide sequence ID" value="NZ_AP022581.1"/>
</dbReference>
<dbReference type="Gene3D" id="1.10.287.850">
    <property type="entry name" value="HP0062-like domain"/>
    <property type="match status" value="1"/>
</dbReference>
<gene>
    <name evidence="1" type="primary">PE8</name>
    <name evidence="1" type="ORF">MLAC_31120</name>
</gene>
<protein>
    <submittedName>
        <fullName evidence="1">PE family protein</fullName>
    </submittedName>
</protein>
<dbReference type="Pfam" id="PF12484">
    <property type="entry name" value="PPE-SVP"/>
    <property type="match status" value="1"/>
</dbReference>
<sequence length="285" mass="27377">MSFLTAVPEELAAAAAQLGAIGNALTAQNAGAAAPTTAIAPAAADQVSILQSGIFTAYGALYQQIAAEAQAMQEQFVTTLGLSSGTYASTEASNATAASLTSGGVPDLINTVSTLLGGPVTSFGGQPFSLSGNTANVMSYEFGNWASASSNLLGLTGGGLLPAEEAAAEASALGGEAALGEIEAAEGVLGAEAALGGAPLAGLGEASAIGALSVPPSWAGPATLVSSTTTGALHGAGWTAAAPQAAPGMLYPGMPGLASAARNSAGFGAPRYGVKPIVMPKPVSV</sequence>
<dbReference type="STRING" id="169765.AWC15_03995"/>
<dbReference type="Proteomes" id="UP000466396">
    <property type="component" value="Chromosome"/>
</dbReference>
<keyword evidence="2" id="KW-1185">Reference proteome</keyword>
<evidence type="ECO:0000313" key="1">
    <source>
        <dbReference type="EMBL" id="BBX97818.1"/>
    </source>
</evidence>
<dbReference type="SUPFAM" id="SSF140459">
    <property type="entry name" value="PE/PPE dimer-like"/>
    <property type="match status" value="1"/>
</dbReference>